<gene>
    <name evidence="2" type="ORF">ISU10_17180</name>
</gene>
<proteinExistence type="predicted"/>
<name>A0A930VL34_9ACTN</name>
<protein>
    <submittedName>
        <fullName evidence="2">DinB family protein</fullName>
    </submittedName>
</protein>
<dbReference type="SUPFAM" id="SSF109854">
    <property type="entry name" value="DinB/YfiT-like putative metalloenzymes"/>
    <property type="match status" value="1"/>
</dbReference>
<feature type="domain" description="DinB-like" evidence="1">
    <location>
        <begin position="19"/>
        <end position="170"/>
    </location>
</feature>
<dbReference type="Gene3D" id="1.20.120.450">
    <property type="entry name" value="dinb family like domain"/>
    <property type="match status" value="1"/>
</dbReference>
<reference evidence="2" key="1">
    <citation type="submission" date="2020-11" db="EMBL/GenBank/DDBJ databases">
        <title>Nocardioides cynanchi sp. nov., isolated from soil of rhizosphere of Cynanchum wilfordii.</title>
        <authorList>
            <person name="Lee J.-S."/>
            <person name="Suh M.K."/>
            <person name="Kim J.-S."/>
        </authorList>
    </citation>
    <scope>NUCLEOTIDE SEQUENCE</scope>
    <source>
        <strain evidence="2">KCTC 19276</strain>
    </source>
</reference>
<dbReference type="InterPro" id="IPR034660">
    <property type="entry name" value="DinB/YfiT-like"/>
</dbReference>
<dbReference type="InterPro" id="IPR024775">
    <property type="entry name" value="DinB-like"/>
</dbReference>
<dbReference type="Proteomes" id="UP000660668">
    <property type="component" value="Unassembled WGS sequence"/>
</dbReference>
<accession>A0A930VL34</accession>
<sequence length="198" mass="22328">MGEPASSPGSAVSVLLRLWEQSGRRLRQRCEGMTDEEFFWEPVADCWNIRPDGQHPGAWTYEYEFAPADPVPMTTIGWRLVHLNAGNRIYWNHAFGDGTLAFPDLEVPHTAESALAAWRESRLAITLWLTEATEADLAEPRPSHLPERQMSAGDQVRTLVDEQIHHAAEIALLRDLFARPHQDHHTERVLHPPGSSAT</sequence>
<evidence type="ECO:0000259" key="1">
    <source>
        <dbReference type="Pfam" id="PF12867"/>
    </source>
</evidence>
<dbReference type="RefSeq" id="WP_194697651.1">
    <property type="nucleotide sequence ID" value="NZ_JADKPO010000026.1"/>
</dbReference>
<evidence type="ECO:0000313" key="2">
    <source>
        <dbReference type="EMBL" id="MBF4769504.1"/>
    </source>
</evidence>
<keyword evidence="3" id="KW-1185">Reference proteome</keyword>
<evidence type="ECO:0000313" key="3">
    <source>
        <dbReference type="Proteomes" id="UP000660668"/>
    </source>
</evidence>
<dbReference type="AlphaFoldDB" id="A0A930VL34"/>
<organism evidence="2 3">
    <name type="scientific">Nocardioides agariphilus</name>
    <dbReference type="NCBI Taxonomy" id="433664"/>
    <lineage>
        <taxon>Bacteria</taxon>
        <taxon>Bacillati</taxon>
        <taxon>Actinomycetota</taxon>
        <taxon>Actinomycetes</taxon>
        <taxon>Propionibacteriales</taxon>
        <taxon>Nocardioidaceae</taxon>
        <taxon>Nocardioides</taxon>
    </lineage>
</organism>
<dbReference type="Pfam" id="PF12867">
    <property type="entry name" value="DinB_2"/>
    <property type="match status" value="1"/>
</dbReference>
<dbReference type="EMBL" id="JADKPO010000026">
    <property type="protein sequence ID" value="MBF4769504.1"/>
    <property type="molecule type" value="Genomic_DNA"/>
</dbReference>
<comment type="caution">
    <text evidence="2">The sequence shown here is derived from an EMBL/GenBank/DDBJ whole genome shotgun (WGS) entry which is preliminary data.</text>
</comment>